<protein>
    <recommendedName>
        <fullName evidence="4">Transmembrane protein</fullName>
    </recommendedName>
</protein>
<reference evidence="2 3" key="1">
    <citation type="journal article" date="2014" name="Genome Biol. Evol.">
        <title>The secreted proteins of Achlya hypogyna and Thraustotheca clavata identify the ancestral oomycete secretome and reveal gene acquisitions by horizontal gene transfer.</title>
        <authorList>
            <person name="Misner I."/>
            <person name="Blouin N."/>
            <person name="Leonard G."/>
            <person name="Richards T.A."/>
            <person name="Lane C.E."/>
        </authorList>
    </citation>
    <scope>NUCLEOTIDE SEQUENCE [LARGE SCALE GENOMIC DNA]</scope>
    <source>
        <strain evidence="2 3">ATCC 48635</strain>
    </source>
</reference>
<sequence>MGPRWRHEYVAVRRLLLCVAALVMLYIEVRGSIATKQALLGVCAPAQLSNVYTSPLVVPFLASLVDGTASLRALAPGAQLSLVYVDAGTNGSLVTSLESCSDYRPSDAMYNRSFVAPLLWNLLGTWHAVDLSDVAVVIDCQYTGRAINDTTALKLHLVDPTATNVTTVFLQTMLLSRPTKFMTEASGLVNVLTAPVAGVVAGDAPAAEYLHLLGIEFPFVLMPFERIELHNPREPMWAATVLSTGEQVVVTGTDGVYRESPQMQGNYDYYNWALPTDPRRFAEEIAYWAAPCSVDCYAWVRCLLGMGVTFNLGSNILVAVCIVVHLWLTRREVWIPDLYPSIQRRIQLRALLLLGATISNNCWHVFEYCLQMGNAREGINQGFVLEDMVRSDGLTYLLSLAVTLTDVLETRLGLDVLVAIYVVCLSFRLQLVEALHWGLEATNVYLAANYVECIVAEPRNPMSLWAYHANLSVPTFVLTTELAWFIVAVAAVVAYAVAAKASQSAALPRGKPYRIILSSRFESLRARSARVLAGGAEVYSPAKPREAHDTASDTAFERRTRRSLVSIHGVVAPFEAYVVHDGVITATPSAIWLLGYVILNEHFVLEIRDYAKVAVNLLLRTRVFRVYCFRIHHRHNVDSRKESLPLEELHWRDLNAYVHARRLLSCVAAAFVLYVELTGSIATRRVMHGVSESARASAIYKSVLIAPFVAQIVHNRSRYPASHQSFWYLDESAPGVLSVRNDSCLAPTPSDAMYEPPFLVPLLRNLFGDGTAASAYDVVVDCQYDGRLVQDTTALKFHLLDPARTNVTTVVLQTMTMERRLKHSTGACGVASVATTSVDAMTVSSSGELRSSEAIVHTLLVGLEFPYVLSPFLRLYGADMSTPSGRWTGTLPTNEPVTVFGTVGVYRGSMSVQANYGVYNWALSEDPIEDLTTLHYFEAPMSIDCYAWVRWLLGLGVSLNLCLNMVVAILIVCNIWHHQHQLWIPDLYPSVQRRIQLRALLLLGATIYNDCWHVFEYCLQMGSARERWHSGFVLDDMVRSDGLTYLLSLAVTLADVLETRLGLDVLVAIYVMCLNCRLQLLQTCGWCLAETNAFLAANYVLDIVPNPMGAMSLWAAHENFGTPPCLLVTELTWFLVAAIVATAYALCSKAFDAFGGGPRAWSRTLLAPRTASWLSGQVAPCPPPARGPATGTYWRRRLETVGGALADVELLTETFGVVAPFGEAAPQAFVSPSGIWLLGYLVLKEQLVIEIADYPRLLVNLALDRRFFRVYGYSIRDGSHTSSDKTLLDHDDVTLYDLVACVSLRPLQ</sequence>
<keyword evidence="1" id="KW-0812">Transmembrane</keyword>
<keyword evidence="1" id="KW-0472">Membrane</keyword>
<dbReference type="Proteomes" id="UP000243579">
    <property type="component" value="Unassembled WGS sequence"/>
</dbReference>
<name>A0A1V9Y967_ACHHY</name>
<accession>A0A1V9Y967</accession>
<gene>
    <name evidence="2" type="ORF">ACHHYP_16295</name>
</gene>
<evidence type="ECO:0008006" key="4">
    <source>
        <dbReference type="Google" id="ProtNLM"/>
    </source>
</evidence>
<dbReference type="OrthoDB" id="60662at2759"/>
<evidence type="ECO:0000313" key="2">
    <source>
        <dbReference type="EMBL" id="OQR82270.1"/>
    </source>
</evidence>
<evidence type="ECO:0000256" key="1">
    <source>
        <dbReference type="SAM" id="Phobius"/>
    </source>
</evidence>
<proteinExistence type="predicted"/>
<keyword evidence="3" id="KW-1185">Reference proteome</keyword>
<organism evidence="2 3">
    <name type="scientific">Achlya hypogyna</name>
    <name type="common">Oomycete</name>
    <name type="synonym">Protoachlya hypogyna</name>
    <dbReference type="NCBI Taxonomy" id="1202772"/>
    <lineage>
        <taxon>Eukaryota</taxon>
        <taxon>Sar</taxon>
        <taxon>Stramenopiles</taxon>
        <taxon>Oomycota</taxon>
        <taxon>Saprolegniomycetes</taxon>
        <taxon>Saprolegniales</taxon>
        <taxon>Achlyaceae</taxon>
        <taxon>Achlya</taxon>
    </lineage>
</organism>
<dbReference type="EMBL" id="JNBR01002521">
    <property type="protein sequence ID" value="OQR82270.1"/>
    <property type="molecule type" value="Genomic_DNA"/>
</dbReference>
<keyword evidence="1" id="KW-1133">Transmembrane helix</keyword>
<evidence type="ECO:0000313" key="3">
    <source>
        <dbReference type="Proteomes" id="UP000243579"/>
    </source>
</evidence>
<feature type="transmembrane region" description="Helical" evidence="1">
    <location>
        <begin position="303"/>
        <end position="328"/>
    </location>
</feature>
<comment type="caution">
    <text evidence="2">The sequence shown here is derived from an EMBL/GenBank/DDBJ whole genome shotgun (WGS) entry which is preliminary data.</text>
</comment>